<evidence type="ECO:0000313" key="7">
    <source>
        <dbReference type="Proteomes" id="UP000886804"/>
    </source>
</evidence>
<dbReference type="InterPro" id="IPR036390">
    <property type="entry name" value="WH_DNA-bd_sf"/>
</dbReference>
<evidence type="ECO:0000256" key="1">
    <source>
        <dbReference type="ARBA" id="ARBA00023015"/>
    </source>
</evidence>
<keyword evidence="3" id="KW-0804">Transcription</keyword>
<dbReference type="AlphaFoldDB" id="A0A9D2RMD5"/>
<dbReference type="PRINTS" id="PR00035">
    <property type="entry name" value="HTHGNTR"/>
</dbReference>
<sequence>MAVARYNDILKDLKQKIESGEYPYRSLLPSENTLTGIFKCSRNTVRRAISILVKMGYVQSIHGKGVIIIYQPRKQAVFTIGQIESFQESACKNALDSRTEVIRFDELTVDQKMSAKSGFAVGSVVFYILRVRYVNNKAVILDVNMFLKSVMPELTREIASRSIYDYLENELHMSIVTSKRRFTVEHITEIDEKYLNLDVNDFNCLAVVASQTYNSDGVQFEYTCSRHRPDYFSFEETATRHGGGI</sequence>
<dbReference type="InterPro" id="IPR028978">
    <property type="entry name" value="Chorismate_lyase_/UTRA_dom_sf"/>
</dbReference>
<dbReference type="PROSITE" id="PS50949">
    <property type="entry name" value="HTH_GNTR"/>
    <property type="match status" value="1"/>
</dbReference>
<reference evidence="6" key="1">
    <citation type="journal article" date="2021" name="PeerJ">
        <title>Extensive microbial diversity within the chicken gut microbiome revealed by metagenomics and culture.</title>
        <authorList>
            <person name="Gilroy R."/>
            <person name="Ravi A."/>
            <person name="Getino M."/>
            <person name="Pursley I."/>
            <person name="Horton D.L."/>
            <person name="Alikhan N.F."/>
            <person name="Baker D."/>
            <person name="Gharbi K."/>
            <person name="Hall N."/>
            <person name="Watson M."/>
            <person name="Adriaenssens E.M."/>
            <person name="Foster-Nyarko E."/>
            <person name="Jarju S."/>
            <person name="Secka A."/>
            <person name="Antonio M."/>
            <person name="Oren A."/>
            <person name="Chaudhuri R.R."/>
            <person name="La Ragione R."/>
            <person name="Hildebrand F."/>
            <person name="Pallen M.J."/>
        </authorList>
    </citation>
    <scope>NUCLEOTIDE SEQUENCE</scope>
    <source>
        <strain evidence="6">CHK188-4685</strain>
    </source>
</reference>
<organism evidence="6 7">
    <name type="scientific">Candidatus Enterocloster faecavium</name>
    <dbReference type="NCBI Taxonomy" id="2838560"/>
    <lineage>
        <taxon>Bacteria</taxon>
        <taxon>Bacillati</taxon>
        <taxon>Bacillota</taxon>
        <taxon>Clostridia</taxon>
        <taxon>Lachnospirales</taxon>
        <taxon>Lachnospiraceae</taxon>
        <taxon>Enterocloster</taxon>
    </lineage>
</organism>
<dbReference type="InterPro" id="IPR000524">
    <property type="entry name" value="Tscrpt_reg_HTH_GntR"/>
</dbReference>
<dbReference type="SUPFAM" id="SSF64288">
    <property type="entry name" value="Chorismate lyase-like"/>
    <property type="match status" value="1"/>
</dbReference>
<keyword evidence="2" id="KW-0238">DNA-binding</keyword>
<name>A0A9D2RMD5_9FIRM</name>
<proteinExistence type="predicted"/>
<reference evidence="6" key="2">
    <citation type="submission" date="2021-04" db="EMBL/GenBank/DDBJ databases">
        <authorList>
            <person name="Gilroy R."/>
        </authorList>
    </citation>
    <scope>NUCLEOTIDE SEQUENCE</scope>
    <source>
        <strain evidence="6">CHK188-4685</strain>
    </source>
</reference>
<dbReference type="EMBL" id="DWYS01000131">
    <property type="protein sequence ID" value="HJB08361.1"/>
    <property type="molecule type" value="Genomic_DNA"/>
</dbReference>
<comment type="caution">
    <text evidence="6">The sequence shown here is derived from an EMBL/GenBank/DDBJ whole genome shotgun (WGS) entry which is preliminary data.</text>
</comment>
<dbReference type="Pfam" id="PF00392">
    <property type="entry name" value="GntR"/>
    <property type="match status" value="1"/>
</dbReference>
<dbReference type="PANTHER" id="PTHR44846:SF12">
    <property type="entry name" value="HTH-TYPE TRANSCRIPTIONAL REGULATOR TRER"/>
    <property type="match status" value="1"/>
</dbReference>
<dbReference type="GO" id="GO:0003700">
    <property type="term" value="F:DNA-binding transcription factor activity"/>
    <property type="evidence" value="ECO:0007669"/>
    <property type="project" value="UniProtKB-UniRule"/>
</dbReference>
<dbReference type="SMART" id="SM00345">
    <property type="entry name" value="HTH_GNTR"/>
    <property type="match status" value="1"/>
</dbReference>
<dbReference type="Gene3D" id="1.10.10.10">
    <property type="entry name" value="Winged helix-like DNA-binding domain superfamily/Winged helix DNA-binding domain"/>
    <property type="match status" value="1"/>
</dbReference>
<evidence type="ECO:0000313" key="6">
    <source>
        <dbReference type="EMBL" id="HJB08361.1"/>
    </source>
</evidence>
<dbReference type="GO" id="GO:0003677">
    <property type="term" value="F:DNA binding"/>
    <property type="evidence" value="ECO:0007669"/>
    <property type="project" value="UniProtKB-UniRule"/>
</dbReference>
<dbReference type="CDD" id="cd07377">
    <property type="entry name" value="WHTH_GntR"/>
    <property type="match status" value="1"/>
</dbReference>
<dbReference type="NCBIfam" id="TIGR02404">
    <property type="entry name" value="trehalos_R_Bsub"/>
    <property type="match status" value="1"/>
</dbReference>
<dbReference type="InterPro" id="IPR036388">
    <property type="entry name" value="WH-like_DNA-bd_sf"/>
</dbReference>
<dbReference type="GO" id="GO:0045892">
    <property type="term" value="P:negative regulation of DNA-templated transcription"/>
    <property type="evidence" value="ECO:0007669"/>
    <property type="project" value="TreeGrafter"/>
</dbReference>
<dbReference type="SMART" id="SM00866">
    <property type="entry name" value="UTRA"/>
    <property type="match status" value="1"/>
</dbReference>
<dbReference type="InterPro" id="IPR050679">
    <property type="entry name" value="Bact_HTH_transcr_reg"/>
</dbReference>
<evidence type="ECO:0000256" key="3">
    <source>
        <dbReference type="ARBA" id="ARBA00023163"/>
    </source>
</evidence>
<dbReference type="Proteomes" id="UP000886804">
    <property type="component" value="Unassembled WGS sequence"/>
</dbReference>
<keyword evidence="1" id="KW-0805">Transcription regulation</keyword>
<dbReference type="Gene3D" id="3.40.1410.10">
    <property type="entry name" value="Chorismate lyase-like"/>
    <property type="match status" value="1"/>
</dbReference>
<dbReference type="InterPro" id="IPR011663">
    <property type="entry name" value="UTRA"/>
</dbReference>
<evidence type="ECO:0000256" key="2">
    <source>
        <dbReference type="ARBA" id="ARBA00023125"/>
    </source>
</evidence>
<accession>A0A9D2RMD5</accession>
<gene>
    <name evidence="6" type="primary">treR</name>
    <name evidence="6" type="ORF">H9716_10955</name>
</gene>
<evidence type="ECO:0000256" key="4">
    <source>
        <dbReference type="NCBIfam" id="TIGR02404"/>
    </source>
</evidence>
<dbReference type="InterPro" id="IPR012770">
    <property type="entry name" value="TreR"/>
</dbReference>
<dbReference type="PANTHER" id="PTHR44846">
    <property type="entry name" value="MANNOSYL-D-GLYCERATE TRANSPORT/METABOLISM SYSTEM REPRESSOR MNGR-RELATED"/>
    <property type="match status" value="1"/>
</dbReference>
<dbReference type="Pfam" id="PF07702">
    <property type="entry name" value="UTRA"/>
    <property type="match status" value="1"/>
</dbReference>
<feature type="domain" description="HTH gntR-type" evidence="5">
    <location>
        <begin position="3"/>
        <end position="71"/>
    </location>
</feature>
<dbReference type="SUPFAM" id="SSF46785">
    <property type="entry name" value="Winged helix' DNA-binding domain"/>
    <property type="match status" value="1"/>
</dbReference>
<evidence type="ECO:0000259" key="5">
    <source>
        <dbReference type="PROSITE" id="PS50949"/>
    </source>
</evidence>
<protein>
    <recommendedName>
        <fullName evidence="4">Trehalose operon repressor</fullName>
    </recommendedName>
</protein>